<keyword evidence="8 12" id="KW-0472">Membrane</keyword>
<keyword evidence="2" id="KW-1003">Cell membrane</keyword>
<dbReference type="FunFam" id="1.10.287.950:FF:000001">
    <property type="entry name" value="Methyl-accepting chemotaxis sensory transducer"/>
    <property type="match status" value="1"/>
</dbReference>
<gene>
    <name evidence="15" type="ORF">C7H08_01250</name>
</gene>
<protein>
    <submittedName>
        <fullName evidence="15">Chemotaxis protein</fullName>
    </submittedName>
</protein>
<comment type="caution">
    <text evidence="15">The sequence shown here is derived from an EMBL/GenBank/DDBJ whole genome shotgun (WGS) entry which is preliminary data.</text>
</comment>
<proteinExistence type="inferred from homology"/>
<dbReference type="FunFam" id="3.30.450.20:FF:000046">
    <property type="entry name" value="Aerotaxis sensor receptor"/>
    <property type="match status" value="1"/>
</dbReference>
<dbReference type="OrthoDB" id="5675566at2"/>
<feature type="transmembrane region" description="Helical" evidence="12">
    <location>
        <begin position="173"/>
        <end position="195"/>
    </location>
</feature>
<dbReference type="GO" id="GO:0004888">
    <property type="term" value="F:transmembrane signaling receptor activity"/>
    <property type="evidence" value="ECO:0007669"/>
    <property type="project" value="InterPro"/>
</dbReference>
<dbReference type="RefSeq" id="WP_106669946.1">
    <property type="nucleotide sequence ID" value="NZ_BMFE01000001.1"/>
</dbReference>
<dbReference type="InterPro" id="IPR013655">
    <property type="entry name" value="PAS_fold_3"/>
</dbReference>
<dbReference type="PROSITE" id="PS50112">
    <property type="entry name" value="PAS"/>
    <property type="match status" value="1"/>
</dbReference>
<evidence type="ECO:0000256" key="4">
    <source>
        <dbReference type="ARBA" id="ARBA00022500"/>
    </source>
</evidence>
<dbReference type="Pfam" id="PF08447">
    <property type="entry name" value="PAS_3"/>
    <property type="match status" value="1"/>
</dbReference>
<evidence type="ECO:0000256" key="11">
    <source>
        <dbReference type="PROSITE-ProRule" id="PRU00284"/>
    </source>
</evidence>
<dbReference type="PANTHER" id="PTHR32089:SF74">
    <property type="entry name" value="METHYL-ACCEPTING CHEMOTAXIS PROTEIN AER"/>
    <property type="match status" value="1"/>
</dbReference>
<evidence type="ECO:0000256" key="7">
    <source>
        <dbReference type="ARBA" id="ARBA00022989"/>
    </source>
</evidence>
<dbReference type="PANTHER" id="PTHR32089">
    <property type="entry name" value="METHYL-ACCEPTING CHEMOTAXIS PROTEIN MCPB"/>
    <property type="match status" value="1"/>
</dbReference>
<dbReference type="CDD" id="cd00130">
    <property type="entry name" value="PAS"/>
    <property type="match status" value="1"/>
</dbReference>
<dbReference type="Gene3D" id="3.30.450.20">
    <property type="entry name" value="PAS domain"/>
    <property type="match status" value="1"/>
</dbReference>
<keyword evidence="3" id="KW-0488">Methylation</keyword>
<dbReference type="AlphaFoldDB" id="A0A2T1KJ69"/>
<dbReference type="InterPro" id="IPR000014">
    <property type="entry name" value="PAS"/>
</dbReference>
<dbReference type="SMART" id="SM00283">
    <property type="entry name" value="MA"/>
    <property type="match status" value="1"/>
</dbReference>
<evidence type="ECO:0000313" key="16">
    <source>
        <dbReference type="Proteomes" id="UP000238385"/>
    </source>
</evidence>
<evidence type="ECO:0000256" key="12">
    <source>
        <dbReference type="SAM" id="Phobius"/>
    </source>
</evidence>
<evidence type="ECO:0000313" key="15">
    <source>
        <dbReference type="EMBL" id="PSF10159.1"/>
    </source>
</evidence>
<dbReference type="Pfam" id="PF00015">
    <property type="entry name" value="MCPsignal"/>
    <property type="match status" value="1"/>
</dbReference>
<evidence type="ECO:0000256" key="5">
    <source>
        <dbReference type="ARBA" id="ARBA00022519"/>
    </source>
</evidence>
<keyword evidence="7 12" id="KW-1133">Transmembrane helix</keyword>
<feature type="domain" description="Methyl-accepting transducer" evidence="13">
    <location>
        <begin position="249"/>
        <end position="485"/>
    </location>
</feature>
<dbReference type="InterPro" id="IPR004089">
    <property type="entry name" value="MCPsignal_dom"/>
</dbReference>
<evidence type="ECO:0000256" key="1">
    <source>
        <dbReference type="ARBA" id="ARBA00004429"/>
    </source>
</evidence>
<dbReference type="GO" id="GO:0005886">
    <property type="term" value="C:plasma membrane"/>
    <property type="evidence" value="ECO:0007669"/>
    <property type="project" value="UniProtKB-SubCell"/>
</dbReference>
<comment type="subcellular location">
    <subcellularLocation>
        <location evidence="1">Cell inner membrane</location>
        <topology evidence="1">Multi-pass membrane protein</topology>
    </subcellularLocation>
</comment>
<evidence type="ECO:0000256" key="6">
    <source>
        <dbReference type="ARBA" id="ARBA00022692"/>
    </source>
</evidence>
<keyword evidence="4" id="KW-0145">Chemotaxis</keyword>
<dbReference type="GO" id="GO:0007165">
    <property type="term" value="P:signal transduction"/>
    <property type="evidence" value="ECO:0007669"/>
    <property type="project" value="UniProtKB-KW"/>
</dbReference>
<accession>A0A2T1KJ69</accession>
<dbReference type="Gene3D" id="1.10.287.950">
    <property type="entry name" value="Methyl-accepting chemotaxis protein"/>
    <property type="match status" value="1"/>
</dbReference>
<evidence type="ECO:0000256" key="9">
    <source>
        <dbReference type="ARBA" id="ARBA00023224"/>
    </source>
</evidence>
<evidence type="ECO:0000256" key="8">
    <source>
        <dbReference type="ARBA" id="ARBA00023136"/>
    </source>
</evidence>
<dbReference type="Proteomes" id="UP000238385">
    <property type="component" value="Unassembled WGS sequence"/>
</dbReference>
<feature type="transmembrane region" description="Helical" evidence="12">
    <location>
        <begin position="149"/>
        <end position="167"/>
    </location>
</feature>
<dbReference type="PROSITE" id="PS50111">
    <property type="entry name" value="CHEMOTAXIS_TRANSDUC_2"/>
    <property type="match status" value="1"/>
</dbReference>
<name>A0A2T1KJ69_9GAMM</name>
<evidence type="ECO:0000256" key="2">
    <source>
        <dbReference type="ARBA" id="ARBA00022475"/>
    </source>
</evidence>
<evidence type="ECO:0000259" key="13">
    <source>
        <dbReference type="PROSITE" id="PS50111"/>
    </source>
</evidence>
<keyword evidence="9 11" id="KW-0807">Transducer</keyword>
<feature type="domain" description="PAS" evidence="14">
    <location>
        <begin position="21"/>
        <end position="76"/>
    </location>
</feature>
<evidence type="ECO:0000259" key="14">
    <source>
        <dbReference type="PROSITE" id="PS50112"/>
    </source>
</evidence>
<evidence type="ECO:0000256" key="10">
    <source>
        <dbReference type="ARBA" id="ARBA00029447"/>
    </source>
</evidence>
<keyword evidence="5" id="KW-0997">Cell inner membrane</keyword>
<organism evidence="15 16">
    <name type="scientific">Marinobacter halophilus</name>
    <dbReference type="NCBI Taxonomy" id="1323740"/>
    <lineage>
        <taxon>Bacteria</taxon>
        <taxon>Pseudomonadati</taxon>
        <taxon>Pseudomonadota</taxon>
        <taxon>Gammaproteobacteria</taxon>
        <taxon>Pseudomonadales</taxon>
        <taxon>Marinobacteraceae</taxon>
        <taxon>Marinobacter</taxon>
    </lineage>
</organism>
<dbReference type="SUPFAM" id="SSF58104">
    <property type="entry name" value="Methyl-accepting chemotaxis protein (MCP) signaling domain"/>
    <property type="match status" value="1"/>
</dbReference>
<dbReference type="InterPro" id="IPR035965">
    <property type="entry name" value="PAS-like_dom_sf"/>
</dbReference>
<comment type="similarity">
    <text evidence="10">Belongs to the methyl-accepting chemotaxis (MCP) protein family.</text>
</comment>
<reference evidence="15 16" key="1">
    <citation type="submission" date="2018-03" db="EMBL/GenBank/DDBJ databases">
        <title>Marinobacter brunus sp. nov., a marine bacterium of Gamma-proteobacteria isolated from the surface seawater of the South China Sea.</title>
        <authorList>
            <person name="Cheng H."/>
            <person name="Wu Y.-H."/>
            <person name="Xamxidin M."/>
            <person name="Xu X.-W."/>
        </authorList>
    </citation>
    <scope>NUCLEOTIDE SEQUENCE [LARGE SCALE GENOMIC DNA]</scope>
    <source>
        <strain evidence="15 16">JCM 30472</strain>
    </source>
</reference>
<sequence>MRKNLPVTQREVTVPEGMRLISTTSIKGVITYCNDDFVTISGFSRDELIGQPHNLVRHPDMPPAVFEGMWDYLKAGKAWMGVVKNRSKSGDHYWVSAYATPIRENDQVVGYESVRVAATREQIARAEKLYAGISAGKQSSSFWNRAASMLRSGWPFMLSVLLSLGALQLDSAALAVAVILAGHVLAFSLVFGSISKRLKELLALRPDAFQDPIVARTYSSERGLLSRLALVLVSEEARIRTALARIDDQAEHLSEQARASHGYISEGATAIARQRAETDQIASAINEMTASIQEVAEAVTINARDAEQANRLAHDGSERSGEALVAIEQLVDRVNGIGESVGRLGESTRTIGEAADLISDIADQTNLLALNAAIEAARAGEQGRGFAVVADEVRSLAQRTRQSTVKIHDVIKDFRAQVEATIQAVRAGEEIAGEGLVRVQGAANSLRTIVGSVDSISDSFITMSAAFEEQSQVSDEINRQIVNIAGLADQSDEQAEAAKDSSNTLSGMARGLKDLIARFASKSG</sequence>
<dbReference type="PRINTS" id="PR00260">
    <property type="entry name" value="CHEMTRNSDUCR"/>
</dbReference>
<keyword evidence="6 12" id="KW-0812">Transmembrane</keyword>
<dbReference type="InterPro" id="IPR004090">
    <property type="entry name" value="Chemotax_Me-accpt_rcpt"/>
</dbReference>
<dbReference type="CDD" id="cd11386">
    <property type="entry name" value="MCP_signal"/>
    <property type="match status" value="1"/>
</dbReference>
<dbReference type="NCBIfam" id="TIGR00229">
    <property type="entry name" value="sensory_box"/>
    <property type="match status" value="1"/>
</dbReference>
<dbReference type="EMBL" id="PXNN01000003">
    <property type="protein sequence ID" value="PSF10159.1"/>
    <property type="molecule type" value="Genomic_DNA"/>
</dbReference>
<keyword evidence="16" id="KW-1185">Reference proteome</keyword>
<evidence type="ECO:0000256" key="3">
    <source>
        <dbReference type="ARBA" id="ARBA00022481"/>
    </source>
</evidence>
<dbReference type="GO" id="GO:0052131">
    <property type="term" value="P:positive aerotaxis"/>
    <property type="evidence" value="ECO:0007669"/>
    <property type="project" value="UniProtKB-ARBA"/>
</dbReference>
<dbReference type="SUPFAM" id="SSF55785">
    <property type="entry name" value="PYP-like sensor domain (PAS domain)"/>
    <property type="match status" value="1"/>
</dbReference>